<evidence type="ECO:0000256" key="1">
    <source>
        <dbReference type="ARBA" id="ARBA00022553"/>
    </source>
</evidence>
<reference evidence="4 5" key="1">
    <citation type="journal article" date="2016" name="Nat. Commun.">
        <title>Thousands of microbial genomes shed light on interconnected biogeochemical processes in an aquifer system.</title>
        <authorList>
            <person name="Anantharaman K."/>
            <person name="Brown C.T."/>
            <person name="Hug L.A."/>
            <person name="Sharon I."/>
            <person name="Castelle C.J."/>
            <person name="Probst A.J."/>
            <person name="Thomas B.C."/>
            <person name="Singh A."/>
            <person name="Wilkins M.J."/>
            <person name="Karaoz U."/>
            <person name="Brodie E.L."/>
            <person name="Williams K.H."/>
            <person name="Hubbard S.S."/>
            <person name="Banfield J.F."/>
        </authorList>
    </citation>
    <scope>NUCLEOTIDE SEQUENCE [LARGE SCALE GENOMIC DNA]</scope>
</reference>
<dbReference type="InterPro" id="IPR011006">
    <property type="entry name" value="CheY-like_superfamily"/>
</dbReference>
<evidence type="ECO:0000313" key="5">
    <source>
        <dbReference type="Proteomes" id="UP000178187"/>
    </source>
</evidence>
<evidence type="ECO:0000259" key="3">
    <source>
        <dbReference type="PROSITE" id="PS50110"/>
    </source>
</evidence>
<feature type="modified residue" description="4-aspartylphosphate" evidence="2">
    <location>
        <position position="54"/>
    </location>
</feature>
<proteinExistence type="predicted"/>
<feature type="domain" description="Response regulatory" evidence="3">
    <location>
        <begin position="5"/>
        <end position="123"/>
    </location>
</feature>
<dbReference type="SUPFAM" id="SSF52172">
    <property type="entry name" value="CheY-like"/>
    <property type="match status" value="1"/>
</dbReference>
<dbReference type="Pfam" id="PF00072">
    <property type="entry name" value="Response_reg"/>
    <property type="match status" value="1"/>
</dbReference>
<dbReference type="CDD" id="cd17574">
    <property type="entry name" value="REC_OmpR"/>
    <property type="match status" value="1"/>
</dbReference>
<dbReference type="PANTHER" id="PTHR44591:SF3">
    <property type="entry name" value="RESPONSE REGULATORY DOMAIN-CONTAINING PROTEIN"/>
    <property type="match status" value="1"/>
</dbReference>
<accession>A0A1G1KW51</accession>
<dbReference type="EMBL" id="MHFR01000048">
    <property type="protein sequence ID" value="OGW96799.1"/>
    <property type="molecule type" value="Genomic_DNA"/>
</dbReference>
<evidence type="ECO:0000313" key="4">
    <source>
        <dbReference type="EMBL" id="OGW96799.1"/>
    </source>
</evidence>
<dbReference type="InterPro" id="IPR001789">
    <property type="entry name" value="Sig_transdc_resp-reg_receiver"/>
</dbReference>
<comment type="caution">
    <text evidence="4">The sequence shown here is derived from an EMBL/GenBank/DDBJ whole genome shotgun (WGS) entry which is preliminary data.</text>
</comment>
<gene>
    <name evidence="4" type="ORF">A3G33_01550</name>
</gene>
<dbReference type="AlphaFoldDB" id="A0A1G1KW51"/>
<dbReference type="GO" id="GO:0000160">
    <property type="term" value="P:phosphorelay signal transduction system"/>
    <property type="evidence" value="ECO:0007669"/>
    <property type="project" value="InterPro"/>
</dbReference>
<dbReference type="Proteomes" id="UP000178187">
    <property type="component" value="Unassembled WGS sequence"/>
</dbReference>
<evidence type="ECO:0000256" key="2">
    <source>
        <dbReference type="PROSITE-ProRule" id="PRU00169"/>
    </source>
</evidence>
<sequence>MEQKTILLVEDDADLAECEMLYLRREGYRVICANDGEIGLNEAIEYCPDLIILDLNLPSLPGEEVCKAIREHDNEEIASIPIIMVTGKASEVDRIVGRVVGANDYMVKPADHKELSQKIKGLLDKSLSV</sequence>
<keyword evidence="1 2" id="KW-0597">Phosphoprotein</keyword>
<organism evidence="4 5">
    <name type="scientific">Candidatus Danuiimicrobium aquiferis</name>
    <dbReference type="NCBI Taxonomy" id="1801832"/>
    <lineage>
        <taxon>Bacteria</taxon>
        <taxon>Pseudomonadati</taxon>
        <taxon>Candidatus Omnitrophota</taxon>
        <taxon>Candidatus Danuiimicrobium</taxon>
    </lineage>
</organism>
<dbReference type="PROSITE" id="PS50110">
    <property type="entry name" value="RESPONSE_REGULATORY"/>
    <property type="match status" value="1"/>
</dbReference>
<dbReference type="InterPro" id="IPR050595">
    <property type="entry name" value="Bact_response_regulator"/>
</dbReference>
<dbReference type="PANTHER" id="PTHR44591">
    <property type="entry name" value="STRESS RESPONSE REGULATOR PROTEIN 1"/>
    <property type="match status" value="1"/>
</dbReference>
<name>A0A1G1KW51_9BACT</name>
<dbReference type="Gene3D" id="3.40.50.2300">
    <property type="match status" value="1"/>
</dbReference>
<dbReference type="SMART" id="SM00448">
    <property type="entry name" value="REC"/>
    <property type="match status" value="1"/>
</dbReference>
<protein>
    <recommendedName>
        <fullName evidence="3">Response regulatory domain-containing protein</fullName>
    </recommendedName>
</protein>